<comment type="caution">
    <text evidence="16">The sequence shown here is derived from an EMBL/GenBank/DDBJ whole genome shotgun (WGS) entry which is preliminary data.</text>
</comment>
<keyword evidence="17" id="KW-1185">Reference proteome</keyword>
<dbReference type="PROSITE" id="PS00086">
    <property type="entry name" value="CYTOCHROME_P450"/>
    <property type="match status" value="1"/>
</dbReference>
<evidence type="ECO:0000256" key="3">
    <source>
        <dbReference type="ARBA" id="ARBA00005179"/>
    </source>
</evidence>
<feature type="transmembrane region" description="Helical" evidence="15">
    <location>
        <begin position="13"/>
        <end position="30"/>
    </location>
</feature>
<protein>
    <recommendedName>
        <fullName evidence="18">Cytochrome P450</fullName>
    </recommendedName>
</protein>
<keyword evidence="13" id="KW-0325">Glycoprotein</keyword>
<dbReference type="EMBL" id="JBAHYK010000139">
    <property type="protein sequence ID" value="KAL0577768.1"/>
    <property type="molecule type" value="Genomic_DNA"/>
</dbReference>
<dbReference type="PANTHER" id="PTHR46300">
    <property type="entry name" value="P450, PUTATIVE (EUROFUNG)-RELATED-RELATED"/>
    <property type="match status" value="1"/>
</dbReference>
<evidence type="ECO:0000313" key="16">
    <source>
        <dbReference type="EMBL" id="KAL0577768.1"/>
    </source>
</evidence>
<evidence type="ECO:0000256" key="5">
    <source>
        <dbReference type="ARBA" id="ARBA00022617"/>
    </source>
</evidence>
<comment type="pathway">
    <text evidence="3">Secondary metabolite biosynthesis.</text>
</comment>
<comment type="similarity">
    <text evidence="4 14">Belongs to the cytochrome P450 family.</text>
</comment>
<evidence type="ECO:0000256" key="9">
    <source>
        <dbReference type="ARBA" id="ARBA00023002"/>
    </source>
</evidence>
<evidence type="ECO:0000256" key="13">
    <source>
        <dbReference type="ARBA" id="ARBA00023180"/>
    </source>
</evidence>
<evidence type="ECO:0000256" key="14">
    <source>
        <dbReference type="RuleBase" id="RU000461"/>
    </source>
</evidence>
<evidence type="ECO:0000256" key="4">
    <source>
        <dbReference type="ARBA" id="ARBA00010617"/>
    </source>
</evidence>
<evidence type="ECO:0000256" key="2">
    <source>
        <dbReference type="ARBA" id="ARBA00004167"/>
    </source>
</evidence>
<evidence type="ECO:0000256" key="6">
    <source>
        <dbReference type="ARBA" id="ARBA00022692"/>
    </source>
</evidence>
<dbReference type="InterPro" id="IPR036396">
    <property type="entry name" value="Cyt_P450_sf"/>
</dbReference>
<dbReference type="PRINTS" id="PR00463">
    <property type="entry name" value="EP450I"/>
</dbReference>
<dbReference type="InterPro" id="IPR002401">
    <property type="entry name" value="Cyt_P450_E_grp-I"/>
</dbReference>
<evidence type="ECO:0000313" key="17">
    <source>
        <dbReference type="Proteomes" id="UP001465976"/>
    </source>
</evidence>
<evidence type="ECO:0000256" key="7">
    <source>
        <dbReference type="ARBA" id="ARBA00022723"/>
    </source>
</evidence>
<name>A0ABR3FQS5_9AGAR</name>
<evidence type="ECO:0000256" key="15">
    <source>
        <dbReference type="SAM" id="Phobius"/>
    </source>
</evidence>
<comment type="subcellular location">
    <subcellularLocation>
        <location evidence="2">Membrane</location>
        <topology evidence="2">Single-pass membrane protein</topology>
    </subcellularLocation>
</comment>
<keyword evidence="8 15" id="KW-1133">Transmembrane helix</keyword>
<dbReference type="InterPro" id="IPR050364">
    <property type="entry name" value="Cytochrome_P450_fung"/>
</dbReference>
<evidence type="ECO:0000256" key="12">
    <source>
        <dbReference type="ARBA" id="ARBA00023136"/>
    </source>
</evidence>
<keyword evidence="9 14" id="KW-0560">Oxidoreductase</keyword>
<dbReference type="Gene3D" id="1.10.630.10">
    <property type="entry name" value="Cytochrome P450"/>
    <property type="match status" value="1"/>
</dbReference>
<accession>A0ABR3FQS5</accession>
<keyword evidence="5 14" id="KW-0349">Heme</keyword>
<evidence type="ECO:0000256" key="8">
    <source>
        <dbReference type="ARBA" id="ARBA00022989"/>
    </source>
</evidence>
<sequence length="476" mass="53986">MFPLSQTLSKHETLILVSFAGILASFALYIKRLFLRGPIDKDGNAIPPGPAGLPILGCYPFLTRNLVLQVDKWAKQYGPLYSLRVGKQLFMIISDPQIVKDLMVTNGAIFSSRRDVFLRSRTILANRGITASPYGDTWRKHRRLSNTVLNTRTVDQGVHLIEAEANRMVKELITLGQEGLHPVNPLPYAGRYSLNNMLNITFGMQTQTIDDPLVEKAFGLSHEFMLCSGIMANLSDFVNVLQHVPNYMYSRCKSLHEELVRTYGGMVKQMEAQMGRGEDVPDCLAKTLIQVKEEENLEDLDIYMLVSAFMLGGLDSTAAIVRWFFARIVAHPEIQLRAQEELDRVVGRSRLPVVDDGKNLPYTQAIIKEIERCHNPFWLCTPHAGTQDFTYRGSYIPKGTALVLNTYAMQHDPQRYPEPFRFNPDRYLDKHCIQSGRVDLRTTGDKDNWIFGIGRRICPGIRLADHEIFLGLFHVS</sequence>
<comment type="cofactor">
    <cofactor evidence="1">
        <name>heme</name>
        <dbReference type="ChEBI" id="CHEBI:30413"/>
    </cofactor>
</comment>
<reference evidence="16 17" key="1">
    <citation type="submission" date="2024-02" db="EMBL/GenBank/DDBJ databases">
        <title>A draft genome for the cacao thread blight pathogen Marasmius crinis-equi.</title>
        <authorList>
            <person name="Cohen S.P."/>
            <person name="Baruah I.K."/>
            <person name="Amoako-Attah I."/>
            <person name="Bukari Y."/>
            <person name="Meinhardt L.W."/>
            <person name="Bailey B.A."/>
        </authorList>
    </citation>
    <scope>NUCLEOTIDE SEQUENCE [LARGE SCALE GENOMIC DNA]</scope>
    <source>
        <strain evidence="16 17">GH-76</strain>
    </source>
</reference>
<keyword evidence="7 14" id="KW-0479">Metal-binding</keyword>
<keyword evidence="12 15" id="KW-0472">Membrane</keyword>
<keyword evidence="11 14" id="KW-0503">Monooxygenase</keyword>
<keyword evidence="10 14" id="KW-0408">Iron</keyword>
<dbReference type="InterPro" id="IPR017972">
    <property type="entry name" value="Cyt_P450_CS"/>
</dbReference>
<proteinExistence type="inferred from homology"/>
<dbReference type="SUPFAM" id="SSF48264">
    <property type="entry name" value="Cytochrome P450"/>
    <property type="match status" value="1"/>
</dbReference>
<evidence type="ECO:0000256" key="1">
    <source>
        <dbReference type="ARBA" id="ARBA00001971"/>
    </source>
</evidence>
<keyword evidence="6 15" id="KW-0812">Transmembrane</keyword>
<dbReference type="PANTHER" id="PTHR46300:SF2">
    <property type="entry name" value="CYTOCHROME P450 MONOOXYGENASE ALNH-RELATED"/>
    <property type="match status" value="1"/>
</dbReference>
<evidence type="ECO:0000256" key="10">
    <source>
        <dbReference type="ARBA" id="ARBA00023004"/>
    </source>
</evidence>
<evidence type="ECO:0008006" key="18">
    <source>
        <dbReference type="Google" id="ProtNLM"/>
    </source>
</evidence>
<gene>
    <name evidence="16" type="ORF">V5O48_004226</name>
</gene>
<dbReference type="Pfam" id="PF00067">
    <property type="entry name" value="p450"/>
    <property type="match status" value="1"/>
</dbReference>
<evidence type="ECO:0000256" key="11">
    <source>
        <dbReference type="ARBA" id="ARBA00023033"/>
    </source>
</evidence>
<dbReference type="PRINTS" id="PR00385">
    <property type="entry name" value="P450"/>
</dbReference>
<dbReference type="Proteomes" id="UP001465976">
    <property type="component" value="Unassembled WGS sequence"/>
</dbReference>
<dbReference type="InterPro" id="IPR001128">
    <property type="entry name" value="Cyt_P450"/>
</dbReference>
<organism evidence="16 17">
    <name type="scientific">Marasmius crinis-equi</name>
    <dbReference type="NCBI Taxonomy" id="585013"/>
    <lineage>
        <taxon>Eukaryota</taxon>
        <taxon>Fungi</taxon>
        <taxon>Dikarya</taxon>
        <taxon>Basidiomycota</taxon>
        <taxon>Agaricomycotina</taxon>
        <taxon>Agaricomycetes</taxon>
        <taxon>Agaricomycetidae</taxon>
        <taxon>Agaricales</taxon>
        <taxon>Marasmiineae</taxon>
        <taxon>Marasmiaceae</taxon>
        <taxon>Marasmius</taxon>
    </lineage>
</organism>